<dbReference type="EMBL" id="VYZM01008512">
    <property type="protein sequence ID" value="NWU50904.1"/>
    <property type="molecule type" value="Genomic_DNA"/>
</dbReference>
<dbReference type="InterPro" id="IPR026739">
    <property type="entry name" value="AP_beta"/>
</dbReference>
<sequence>RHDDLKEMLDSNKDSLKLEAMKRIVAMIARGKNASDLFPAVVKNVACKNIEVRKVSAPRMSPQDPNQLIRASALRVLSSIRVPIIVPIMMLAIKEAASDMSPYVRKTAAHAIPKLYSLDSDQKDQLIEVIEKLLADKTTLVAGSVVMAFEEVCPERIDLIHKNYRKLCNLLIDVEEWGQVVIINMLTRYARTQFLSPNQNESLLEESAEKAFYGSEEEDTKDTKAEAASLAKRKPYIMDPDHRLLLRNTKPLLQSRNAAVVMAVAQLYFHLAPKAEVGVIAKALVRLLRSHSEVQYVVLQNVATMSIKRRGMFEPYLKSFYIRSTDPTQIKILKLEVLTNLANETNISTILREFQTYIRSMDKDFVAATIQAIGRCATNIGKVRDTCLNGLVQLLSNRDELVVAESVVVIKKLLQMQPAQHSEIIKHMAKLTDNIQVGQGIAWPTGLGEQQQCHMPGGILQVPMARASILWLIGEYCEHVPKIAPDVLRKMAKSFTNEEDIVKLQVINLAAKLYLTNSKQSKLLTQYVLNLAKYDQNYDIRDRARFIRQLIVPTEKSGALNKYAKKLFLAQKPAPILESSFKDRDHFQLGSLSHLLNAKAVGYQELPDWPDEAPDPSVRNVEV</sequence>
<evidence type="ECO:0000313" key="7">
    <source>
        <dbReference type="EMBL" id="NWU50904.1"/>
    </source>
</evidence>
<evidence type="ECO:0000259" key="6">
    <source>
        <dbReference type="Pfam" id="PF01602"/>
    </source>
</evidence>
<reference evidence="7 8" key="1">
    <citation type="submission" date="2019-09" db="EMBL/GenBank/DDBJ databases">
        <title>Bird 10,000 Genomes (B10K) Project - Family phase.</title>
        <authorList>
            <person name="Zhang G."/>
        </authorList>
    </citation>
    <scope>NUCLEOTIDE SEQUENCE [LARGE SCALE GENOMIC DNA]</scope>
    <source>
        <strain evidence="7">B10K-DU-012-55</strain>
        <tissue evidence="7">Muscle</tissue>
    </source>
</reference>
<dbReference type="GO" id="GO:0006886">
    <property type="term" value="P:intracellular protein transport"/>
    <property type="evidence" value="ECO:0007669"/>
    <property type="project" value="InterPro"/>
</dbReference>
<feature type="non-terminal residue" evidence="7">
    <location>
        <position position="623"/>
    </location>
</feature>
<dbReference type="GO" id="GO:0030276">
    <property type="term" value="F:clathrin binding"/>
    <property type="evidence" value="ECO:0007669"/>
    <property type="project" value="InterPro"/>
</dbReference>
<dbReference type="Gene3D" id="1.25.10.10">
    <property type="entry name" value="Leucine-rich Repeat Variant"/>
    <property type="match status" value="1"/>
</dbReference>
<evidence type="ECO:0000256" key="4">
    <source>
        <dbReference type="ARBA" id="ARBA00022927"/>
    </source>
</evidence>
<keyword evidence="8" id="KW-1185">Reference proteome</keyword>
<evidence type="ECO:0000256" key="5">
    <source>
        <dbReference type="ARBA" id="ARBA00023136"/>
    </source>
</evidence>
<evidence type="ECO:0000256" key="3">
    <source>
        <dbReference type="ARBA" id="ARBA00022448"/>
    </source>
</evidence>
<dbReference type="InterPro" id="IPR011989">
    <property type="entry name" value="ARM-like"/>
</dbReference>
<accession>A0A7K5XD48</accession>
<dbReference type="InterPro" id="IPR002553">
    <property type="entry name" value="Clathrin/coatomer_adapt-like_N"/>
</dbReference>
<evidence type="ECO:0000256" key="2">
    <source>
        <dbReference type="ARBA" id="ARBA00006613"/>
    </source>
</evidence>
<proteinExistence type="inferred from homology"/>
<dbReference type="GO" id="GO:0016192">
    <property type="term" value="P:vesicle-mediated transport"/>
    <property type="evidence" value="ECO:0007669"/>
    <property type="project" value="InterPro"/>
</dbReference>
<name>A0A7K5XD48_9CHAR</name>
<evidence type="ECO:0000313" key="8">
    <source>
        <dbReference type="Proteomes" id="UP000586671"/>
    </source>
</evidence>
<dbReference type="PANTHER" id="PTHR11134">
    <property type="entry name" value="ADAPTOR COMPLEX SUBUNIT BETA FAMILY MEMBER"/>
    <property type="match status" value="1"/>
</dbReference>
<dbReference type="Pfam" id="PF01602">
    <property type="entry name" value="Adaptin_N"/>
    <property type="match status" value="2"/>
</dbReference>
<comment type="caution">
    <text evidence="7">The sequence shown here is derived from an EMBL/GenBank/DDBJ whole genome shotgun (WGS) entry which is preliminary data.</text>
</comment>
<keyword evidence="3" id="KW-0813">Transport</keyword>
<comment type="subcellular location">
    <subcellularLocation>
        <location evidence="1">Endomembrane system</location>
        <topology evidence="1">Peripheral membrane protein</topology>
    </subcellularLocation>
</comment>
<dbReference type="Proteomes" id="UP000586671">
    <property type="component" value="Unassembled WGS sequence"/>
</dbReference>
<dbReference type="GO" id="GO:0012505">
    <property type="term" value="C:endomembrane system"/>
    <property type="evidence" value="ECO:0007669"/>
    <property type="project" value="UniProtKB-SubCell"/>
</dbReference>
<feature type="domain" description="Clathrin/coatomer adaptor adaptin-like N-terminal" evidence="6">
    <location>
        <begin position="2"/>
        <end position="55"/>
    </location>
</feature>
<feature type="non-terminal residue" evidence="7">
    <location>
        <position position="1"/>
    </location>
</feature>
<gene>
    <name evidence="7" type="primary">Ap3b2_0</name>
    <name evidence="7" type="ORF">DROARD_R00544</name>
</gene>
<keyword evidence="4" id="KW-0653">Protein transport</keyword>
<organism evidence="7 8">
    <name type="scientific">Dromas ardeola</name>
    <dbReference type="NCBI Taxonomy" id="458190"/>
    <lineage>
        <taxon>Eukaryota</taxon>
        <taxon>Metazoa</taxon>
        <taxon>Chordata</taxon>
        <taxon>Craniata</taxon>
        <taxon>Vertebrata</taxon>
        <taxon>Euteleostomi</taxon>
        <taxon>Archelosauria</taxon>
        <taxon>Archosauria</taxon>
        <taxon>Dinosauria</taxon>
        <taxon>Saurischia</taxon>
        <taxon>Theropoda</taxon>
        <taxon>Coelurosauria</taxon>
        <taxon>Aves</taxon>
        <taxon>Neognathae</taxon>
        <taxon>Neoaves</taxon>
        <taxon>Charadriiformes</taxon>
        <taxon>Dromadidae</taxon>
        <taxon>Dromas</taxon>
    </lineage>
</organism>
<comment type="similarity">
    <text evidence="2">Belongs to the adaptor complexes large subunit family.</text>
</comment>
<dbReference type="PIRSF" id="PIRSF002291">
    <property type="entry name" value="AP_complex_beta"/>
    <property type="match status" value="1"/>
</dbReference>
<dbReference type="AlphaFoldDB" id="A0A7K5XD48"/>
<dbReference type="GO" id="GO:0030117">
    <property type="term" value="C:membrane coat"/>
    <property type="evidence" value="ECO:0007669"/>
    <property type="project" value="InterPro"/>
</dbReference>
<dbReference type="InterPro" id="IPR016024">
    <property type="entry name" value="ARM-type_fold"/>
</dbReference>
<dbReference type="InterPro" id="IPR016342">
    <property type="entry name" value="AP_complex_bsu_1_2_4"/>
</dbReference>
<evidence type="ECO:0000256" key="1">
    <source>
        <dbReference type="ARBA" id="ARBA00004184"/>
    </source>
</evidence>
<dbReference type="SUPFAM" id="SSF48371">
    <property type="entry name" value="ARM repeat"/>
    <property type="match status" value="1"/>
</dbReference>
<protein>
    <submittedName>
        <fullName evidence="7">AP3B2 protein</fullName>
    </submittedName>
</protein>
<keyword evidence="5" id="KW-0472">Membrane</keyword>
<feature type="domain" description="Clathrin/coatomer adaptor adaptin-like N-terminal" evidence="6">
    <location>
        <begin position="63"/>
        <end position="552"/>
    </location>
</feature>